<organism evidence="4 5">
    <name type="scientific">Reticulomyxa filosa</name>
    <dbReference type="NCBI Taxonomy" id="46433"/>
    <lineage>
        <taxon>Eukaryota</taxon>
        <taxon>Sar</taxon>
        <taxon>Rhizaria</taxon>
        <taxon>Retaria</taxon>
        <taxon>Foraminifera</taxon>
        <taxon>Monothalamids</taxon>
        <taxon>Reticulomyxidae</taxon>
        <taxon>Reticulomyxa</taxon>
    </lineage>
</organism>
<dbReference type="OrthoDB" id="2130750at2759"/>
<feature type="domain" description="CAP-Gly" evidence="3">
    <location>
        <begin position="50"/>
        <end position="83"/>
    </location>
</feature>
<sequence length="250" mass="28236">MALTTKDFEVGDYVQLIKDNRRGHVRFIGRIQSIGKIIIFDLFRFCKVCIGVECDKEIPNGHDGTFKGTKYFTCPPGKGIFVVPDKIRSIVKRVKASPSRGRAEQAKSPTRSESTKGQKTKVTETKTTQRTATSVPRKSIGTTSKANEANKNKGKPFEIPKDMTTPKQMIDYMLGLLPDKSTLDKQRLQIFDKLSHLIASTDPPLSSEDAQYVITQFKTSMPILVLFFFFFFLKLNLFNNNNNNNNTKNV</sequence>
<dbReference type="InterPro" id="IPR000938">
    <property type="entry name" value="CAP-Gly_domain"/>
</dbReference>
<evidence type="ECO:0000313" key="4">
    <source>
        <dbReference type="EMBL" id="ETO08665.1"/>
    </source>
</evidence>
<feature type="compositionally biased region" description="Basic and acidic residues" evidence="1">
    <location>
        <begin position="148"/>
        <end position="161"/>
    </location>
</feature>
<dbReference type="SUPFAM" id="SSF74924">
    <property type="entry name" value="Cap-Gly domain"/>
    <property type="match status" value="1"/>
</dbReference>
<dbReference type="InterPro" id="IPR036859">
    <property type="entry name" value="CAP-Gly_dom_sf"/>
</dbReference>
<feature type="compositionally biased region" description="Polar residues" evidence="1">
    <location>
        <begin position="134"/>
        <end position="147"/>
    </location>
</feature>
<feature type="region of interest" description="Disordered" evidence="1">
    <location>
        <begin position="93"/>
        <end position="162"/>
    </location>
</feature>
<accession>X6M6L2</accession>
<evidence type="ECO:0000259" key="3">
    <source>
        <dbReference type="PROSITE" id="PS50245"/>
    </source>
</evidence>
<gene>
    <name evidence="4" type="ORF">RFI_28720</name>
</gene>
<dbReference type="AlphaFoldDB" id="X6M6L2"/>
<dbReference type="SMART" id="SM01052">
    <property type="entry name" value="CAP_GLY"/>
    <property type="match status" value="1"/>
</dbReference>
<keyword evidence="2" id="KW-0472">Membrane</keyword>
<feature type="transmembrane region" description="Helical" evidence="2">
    <location>
        <begin position="221"/>
        <end position="238"/>
    </location>
</feature>
<dbReference type="Gene3D" id="2.30.30.190">
    <property type="entry name" value="CAP Gly-rich-like domain"/>
    <property type="match status" value="1"/>
</dbReference>
<keyword evidence="5" id="KW-1185">Reference proteome</keyword>
<keyword evidence="2" id="KW-0812">Transmembrane</keyword>
<name>X6M6L2_RETFI</name>
<dbReference type="PROSITE" id="PS50245">
    <property type="entry name" value="CAP_GLY_2"/>
    <property type="match status" value="1"/>
</dbReference>
<dbReference type="Pfam" id="PF01302">
    <property type="entry name" value="CAP_GLY"/>
    <property type="match status" value="1"/>
</dbReference>
<feature type="compositionally biased region" description="Basic and acidic residues" evidence="1">
    <location>
        <begin position="113"/>
        <end position="124"/>
    </location>
</feature>
<keyword evidence="2" id="KW-1133">Transmembrane helix</keyword>
<proteinExistence type="predicted"/>
<protein>
    <recommendedName>
        <fullName evidence="3">CAP-Gly domain-containing protein</fullName>
    </recommendedName>
</protein>
<dbReference type="Proteomes" id="UP000023152">
    <property type="component" value="Unassembled WGS sequence"/>
</dbReference>
<evidence type="ECO:0000256" key="2">
    <source>
        <dbReference type="SAM" id="Phobius"/>
    </source>
</evidence>
<comment type="caution">
    <text evidence="4">The sequence shown here is derived from an EMBL/GenBank/DDBJ whole genome shotgun (WGS) entry which is preliminary data.</text>
</comment>
<evidence type="ECO:0000256" key="1">
    <source>
        <dbReference type="SAM" id="MobiDB-lite"/>
    </source>
</evidence>
<evidence type="ECO:0000313" key="5">
    <source>
        <dbReference type="Proteomes" id="UP000023152"/>
    </source>
</evidence>
<reference evidence="4 5" key="1">
    <citation type="journal article" date="2013" name="Curr. Biol.">
        <title>The Genome of the Foraminiferan Reticulomyxa filosa.</title>
        <authorList>
            <person name="Glockner G."/>
            <person name="Hulsmann N."/>
            <person name="Schleicher M."/>
            <person name="Noegel A.A."/>
            <person name="Eichinger L."/>
            <person name="Gallinger C."/>
            <person name="Pawlowski J."/>
            <person name="Sierra R."/>
            <person name="Euteneuer U."/>
            <person name="Pillet L."/>
            <person name="Moustafa A."/>
            <person name="Platzer M."/>
            <person name="Groth M."/>
            <person name="Szafranski K."/>
            <person name="Schliwa M."/>
        </authorList>
    </citation>
    <scope>NUCLEOTIDE SEQUENCE [LARGE SCALE GENOMIC DNA]</scope>
</reference>
<dbReference type="EMBL" id="ASPP01024818">
    <property type="protein sequence ID" value="ETO08665.1"/>
    <property type="molecule type" value="Genomic_DNA"/>
</dbReference>